<dbReference type="EMBL" id="MK072042">
    <property type="protein sequence ID" value="AYV77404.1"/>
    <property type="molecule type" value="Genomic_DNA"/>
</dbReference>
<evidence type="ECO:0000256" key="1">
    <source>
        <dbReference type="ARBA" id="ARBA00006497"/>
    </source>
</evidence>
<sequence length="124" mass="15012">TTYYAHRDLLLLCSKTYKNIYTMISDKDNISFTINNVTQDIIQIYLRTFYTGSYDEIEQLNTEQLISLCWFVDRLPSQMLTIPKLEYFLVQTFNIKYLEQYKQFIECNELFFLMKCILESNNYK</sequence>
<name>A0A3G4ZSW1_9VIRU</name>
<gene>
    <name evidence="3" type="ORF">Dasosvirus1_39</name>
</gene>
<organism evidence="3">
    <name type="scientific">Dasosvirus sp</name>
    <dbReference type="NCBI Taxonomy" id="2487764"/>
    <lineage>
        <taxon>Viruses</taxon>
        <taxon>Varidnaviria</taxon>
        <taxon>Bamfordvirae</taxon>
        <taxon>Nucleocytoviricota</taxon>
        <taxon>Megaviricetes</taxon>
        <taxon>Imitervirales</taxon>
        <taxon>Mimiviridae</taxon>
        <taxon>Klosneuvirinae</taxon>
    </lineage>
</organism>
<evidence type="ECO:0000313" key="3">
    <source>
        <dbReference type="EMBL" id="AYV77404.1"/>
    </source>
</evidence>
<accession>A0A3G4ZSW1</accession>
<reference evidence="3" key="1">
    <citation type="submission" date="2018-10" db="EMBL/GenBank/DDBJ databases">
        <title>Hidden diversity of soil giant viruses.</title>
        <authorList>
            <person name="Schulz F."/>
            <person name="Alteio L."/>
            <person name="Goudeau D."/>
            <person name="Ryan E.M."/>
            <person name="Malmstrom R.R."/>
            <person name="Blanchard J."/>
            <person name="Woyke T."/>
        </authorList>
    </citation>
    <scope>NUCLEOTIDE SEQUENCE</scope>
    <source>
        <strain evidence="3">DSV1</strain>
    </source>
</reference>
<protein>
    <recommendedName>
        <fullName evidence="2">BTB domain-containing protein</fullName>
    </recommendedName>
</protein>
<comment type="similarity">
    <text evidence="1">Belongs to the mimivirus BTB/WD family.</text>
</comment>
<feature type="domain" description="BTB" evidence="2">
    <location>
        <begin position="1"/>
        <end position="58"/>
    </location>
</feature>
<feature type="non-terminal residue" evidence="3">
    <location>
        <position position="1"/>
    </location>
</feature>
<dbReference type="Gene3D" id="3.30.710.10">
    <property type="entry name" value="Potassium Channel Kv1.1, Chain A"/>
    <property type="match status" value="1"/>
</dbReference>
<dbReference type="InterPro" id="IPR011333">
    <property type="entry name" value="SKP1/BTB/POZ_sf"/>
</dbReference>
<dbReference type="PROSITE" id="PS50097">
    <property type="entry name" value="BTB"/>
    <property type="match status" value="1"/>
</dbReference>
<evidence type="ECO:0000259" key="2">
    <source>
        <dbReference type="PROSITE" id="PS50097"/>
    </source>
</evidence>
<dbReference type="InterPro" id="IPR000210">
    <property type="entry name" value="BTB/POZ_dom"/>
</dbReference>
<proteinExistence type="inferred from homology"/>